<accession>A0ABR1J227</accession>
<sequence length="452" mass="51213">MSSPLPFATELVNLVIDQLCDSPADLKACALTSRDWVSQSRLHLFNHIHLYQNNVDPFLTLCASPYSTLPLARIRSLCIATNLMVDGESEDKKLQNCPAFDQLLTWQSSDGKSVANTVFRNLQRLELDWIGWHTLSKAARLILYSGFQNVTELKMWNTVFESGDEYLEFVTSLIALEQLWLDGVVIRAPIQGLRSLNLPVSLHTLSIQNICSRLAPVIRIMTPCPTLKNFSGHVCNFQDMTVDCAEAVGALLASTGPCLEEFAFRVQAAGMLKEGMDLDASLQYIDLTKNTSLRSITLDIDDDSYLEPFLQRLTYSAHSPTLERLNVPFLLSSSLSPSIDPTRIDRIMQNPYFSRLHEFRCRVCVIFGLEDVEGQPEGWYERPNDGSQPIKDMESRIQELRSKMPNLAERRVLQVDEYFRFASWQLWGRSTRRRTSSDSESGEGHQSESDSE</sequence>
<name>A0ABR1J227_9AGAR</name>
<keyword evidence="3" id="KW-1185">Reference proteome</keyword>
<gene>
    <name evidence="2" type="ORF">VKT23_015405</name>
</gene>
<evidence type="ECO:0000313" key="2">
    <source>
        <dbReference type="EMBL" id="KAK7444009.1"/>
    </source>
</evidence>
<proteinExistence type="predicted"/>
<feature type="compositionally biased region" description="Basic and acidic residues" evidence="1">
    <location>
        <begin position="442"/>
        <end position="452"/>
    </location>
</feature>
<evidence type="ECO:0008006" key="4">
    <source>
        <dbReference type="Google" id="ProtNLM"/>
    </source>
</evidence>
<dbReference type="SUPFAM" id="SSF52047">
    <property type="entry name" value="RNI-like"/>
    <property type="match status" value="1"/>
</dbReference>
<dbReference type="EMBL" id="JBANRG010000052">
    <property type="protein sequence ID" value="KAK7444009.1"/>
    <property type="molecule type" value="Genomic_DNA"/>
</dbReference>
<feature type="region of interest" description="Disordered" evidence="1">
    <location>
        <begin position="429"/>
        <end position="452"/>
    </location>
</feature>
<reference evidence="2 3" key="1">
    <citation type="submission" date="2024-01" db="EMBL/GenBank/DDBJ databases">
        <title>A draft genome for the cacao thread blight pathogen Marasmiellus scandens.</title>
        <authorList>
            <person name="Baruah I.K."/>
            <person name="Leung J."/>
            <person name="Bukari Y."/>
            <person name="Amoako-Attah I."/>
            <person name="Meinhardt L.W."/>
            <person name="Bailey B.A."/>
            <person name="Cohen S.P."/>
        </authorList>
    </citation>
    <scope>NUCLEOTIDE SEQUENCE [LARGE SCALE GENOMIC DNA]</scope>
    <source>
        <strain evidence="2 3">GH-19</strain>
    </source>
</reference>
<comment type="caution">
    <text evidence="2">The sequence shown here is derived from an EMBL/GenBank/DDBJ whole genome shotgun (WGS) entry which is preliminary data.</text>
</comment>
<organism evidence="2 3">
    <name type="scientific">Marasmiellus scandens</name>
    <dbReference type="NCBI Taxonomy" id="2682957"/>
    <lineage>
        <taxon>Eukaryota</taxon>
        <taxon>Fungi</taxon>
        <taxon>Dikarya</taxon>
        <taxon>Basidiomycota</taxon>
        <taxon>Agaricomycotina</taxon>
        <taxon>Agaricomycetes</taxon>
        <taxon>Agaricomycetidae</taxon>
        <taxon>Agaricales</taxon>
        <taxon>Marasmiineae</taxon>
        <taxon>Omphalotaceae</taxon>
        <taxon>Marasmiellus</taxon>
    </lineage>
</organism>
<dbReference type="Proteomes" id="UP001498398">
    <property type="component" value="Unassembled WGS sequence"/>
</dbReference>
<evidence type="ECO:0000313" key="3">
    <source>
        <dbReference type="Proteomes" id="UP001498398"/>
    </source>
</evidence>
<protein>
    <recommendedName>
        <fullName evidence="4">F-box domain-containing protein</fullName>
    </recommendedName>
</protein>
<evidence type="ECO:0000256" key="1">
    <source>
        <dbReference type="SAM" id="MobiDB-lite"/>
    </source>
</evidence>